<gene>
    <name evidence="3" type="ORF">MAG551_01213</name>
</gene>
<dbReference type="InterPro" id="IPR002525">
    <property type="entry name" value="Transp_IS110-like_N"/>
</dbReference>
<protein>
    <submittedName>
        <fullName evidence="3">Transposase</fullName>
    </submittedName>
</protein>
<dbReference type="Proteomes" id="UP000722750">
    <property type="component" value="Unassembled WGS sequence"/>
</dbReference>
<evidence type="ECO:0000259" key="1">
    <source>
        <dbReference type="Pfam" id="PF01548"/>
    </source>
</evidence>
<dbReference type="Pfam" id="PF02371">
    <property type="entry name" value="Transposase_20"/>
    <property type="match status" value="1"/>
</dbReference>
<dbReference type="AlphaFoldDB" id="A0A941W538"/>
<reference evidence="3" key="1">
    <citation type="journal article" date="2021" name="ISME J.">
        <title>Fine-scale metabolic discontinuity in a stratified prokaryote microbiome of a Red Sea deep halocline.</title>
        <authorList>
            <person name="Michoud G."/>
            <person name="Ngugi D.K."/>
            <person name="Barozzi A."/>
            <person name="Merlino G."/>
            <person name="Calleja M.L."/>
            <person name="Delgado-Huertas A."/>
            <person name="Moran X.A.G."/>
            <person name="Daffonchio D."/>
        </authorList>
    </citation>
    <scope>NUCLEOTIDE SEQUENCE</scope>
    <source>
        <strain evidence="3">SuakinDeep_MAG55_1</strain>
    </source>
</reference>
<accession>A0A941W538</accession>
<dbReference type="GO" id="GO:0006313">
    <property type="term" value="P:DNA transposition"/>
    <property type="evidence" value="ECO:0007669"/>
    <property type="project" value="InterPro"/>
</dbReference>
<dbReference type="InterPro" id="IPR047650">
    <property type="entry name" value="Transpos_IS110"/>
</dbReference>
<dbReference type="GO" id="GO:0004803">
    <property type="term" value="F:transposase activity"/>
    <property type="evidence" value="ECO:0007669"/>
    <property type="project" value="InterPro"/>
</dbReference>
<dbReference type="Pfam" id="PF01548">
    <property type="entry name" value="DEDD_Tnp_IS110"/>
    <property type="match status" value="1"/>
</dbReference>
<dbReference type="GO" id="GO:0003677">
    <property type="term" value="F:DNA binding"/>
    <property type="evidence" value="ECO:0007669"/>
    <property type="project" value="InterPro"/>
</dbReference>
<organism evidence="3 4">
    <name type="scientific">Candidatus Scalindua arabica</name>
    <dbReference type="NCBI Taxonomy" id="1127984"/>
    <lineage>
        <taxon>Bacteria</taxon>
        <taxon>Pseudomonadati</taxon>
        <taxon>Planctomycetota</taxon>
        <taxon>Candidatus Brocadiia</taxon>
        <taxon>Candidatus Brocadiales</taxon>
        <taxon>Candidatus Scalinduaceae</taxon>
        <taxon>Candidatus Scalindua</taxon>
    </lineage>
</organism>
<evidence type="ECO:0000313" key="3">
    <source>
        <dbReference type="EMBL" id="MBS1258160.1"/>
    </source>
</evidence>
<evidence type="ECO:0000313" key="4">
    <source>
        <dbReference type="Proteomes" id="UP000722750"/>
    </source>
</evidence>
<dbReference type="PANTHER" id="PTHR33055">
    <property type="entry name" value="TRANSPOSASE FOR INSERTION SEQUENCE ELEMENT IS1111A"/>
    <property type="match status" value="1"/>
</dbReference>
<dbReference type="EMBL" id="JAANXD010000050">
    <property type="protein sequence ID" value="MBS1258160.1"/>
    <property type="molecule type" value="Genomic_DNA"/>
</dbReference>
<feature type="domain" description="Transposase IS116/IS110/IS902 C-terminal" evidence="2">
    <location>
        <begin position="214"/>
        <end position="295"/>
    </location>
</feature>
<dbReference type="NCBIfam" id="NF033542">
    <property type="entry name" value="transpos_IS110"/>
    <property type="match status" value="1"/>
</dbReference>
<comment type="caution">
    <text evidence="3">The sequence shown here is derived from an EMBL/GenBank/DDBJ whole genome shotgun (WGS) entry which is preliminary data.</text>
</comment>
<feature type="domain" description="Transposase IS110-like N-terminal" evidence="1">
    <location>
        <begin position="5"/>
        <end position="147"/>
    </location>
</feature>
<proteinExistence type="predicted"/>
<sequence length="338" mass="39319">MSYYVGIDLHSDNNFIGIIDKKDCRILSKKLPNDLNMVLNTLKPFKRKIKGVVVESTYNWYWLVDGLMDKKYNVHLANPSEMQQYSGMKYTDDKWDSFWLAHMLRLGILPEGYIYPKDIRPIRDLLRKRMMLVQQRTAHVLSLQSMVNRNTGQKLNVRETKKLSEVELNILFPNKHLVMSAQSNCEVIEFLNVQIDAIEKTVIKEVKLRYPFEKLLTVPGIGDILGITIMLESGDMNRFQAVSNYSSYCRCVSSKKVSNGKKKGENNKKNGNKYLAWAYVEAANFMRRFCPQARSWHQRKVSKTNQIVATKALSNKIARACYFIIKDQTEFDTKMLFK</sequence>
<name>A0A941W538_9BACT</name>
<dbReference type="InterPro" id="IPR003346">
    <property type="entry name" value="Transposase_20"/>
</dbReference>
<dbReference type="PANTHER" id="PTHR33055:SF15">
    <property type="entry name" value="TRANSPOSASE-RELATED"/>
    <property type="match status" value="1"/>
</dbReference>
<evidence type="ECO:0000259" key="2">
    <source>
        <dbReference type="Pfam" id="PF02371"/>
    </source>
</evidence>